<accession>A0A0E9WJB9</accession>
<dbReference type="AlphaFoldDB" id="A0A0E9WJB9"/>
<name>A0A0E9WJB9_ANGAN</name>
<reference evidence="1" key="2">
    <citation type="journal article" date="2015" name="Fish Shellfish Immunol.">
        <title>Early steps in the European eel (Anguilla anguilla)-Vibrio vulnificus interaction in the gills: Role of the RtxA13 toxin.</title>
        <authorList>
            <person name="Callol A."/>
            <person name="Pajuelo D."/>
            <person name="Ebbesson L."/>
            <person name="Teles M."/>
            <person name="MacKenzie S."/>
            <person name="Amaro C."/>
        </authorList>
    </citation>
    <scope>NUCLEOTIDE SEQUENCE</scope>
</reference>
<dbReference type="EMBL" id="GBXM01018897">
    <property type="protein sequence ID" value="JAH89680.1"/>
    <property type="molecule type" value="Transcribed_RNA"/>
</dbReference>
<proteinExistence type="predicted"/>
<organism evidence="1">
    <name type="scientific">Anguilla anguilla</name>
    <name type="common">European freshwater eel</name>
    <name type="synonym">Muraena anguilla</name>
    <dbReference type="NCBI Taxonomy" id="7936"/>
    <lineage>
        <taxon>Eukaryota</taxon>
        <taxon>Metazoa</taxon>
        <taxon>Chordata</taxon>
        <taxon>Craniata</taxon>
        <taxon>Vertebrata</taxon>
        <taxon>Euteleostomi</taxon>
        <taxon>Actinopterygii</taxon>
        <taxon>Neopterygii</taxon>
        <taxon>Teleostei</taxon>
        <taxon>Anguilliformes</taxon>
        <taxon>Anguillidae</taxon>
        <taxon>Anguilla</taxon>
    </lineage>
</organism>
<evidence type="ECO:0000313" key="1">
    <source>
        <dbReference type="EMBL" id="JAH89680.1"/>
    </source>
</evidence>
<sequence length="45" mass="4895">MAGIEASFADACVAGKNRDNILILFFNITRAGKVIHTLKQAIYAK</sequence>
<reference evidence="1" key="1">
    <citation type="submission" date="2014-11" db="EMBL/GenBank/DDBJ databases">
        <authorList>
            <person name="Amaro Gonzalez C."/>
        </authorList>
    </citation>
    <scope>NUCLEOTIDE SEQUENCE</scope>
</reference>
<protein>
    <submittedName>
        <fullName evidence="1">Uncharacterized protein</fullName>
    </submittedName>
</protein>